<dbReference type="EMBL" id="JAVRHN010000015">
    <property type="protein sequence ID" value="MDT0687909.1"/>
    <property type="molecule type" value="Genomic_DNA"/>
</dbReference>
<accession>A0ABU3DW20</accession>
<evidence type="ECO:0000313" key="3">
    <source>
        <dbReference type="Proteomes" id="UP001253848"/>
    </source>
</evidence>
<feature type="chain" id="PRO_5045567600" evidence="1">
    <location>
        <begin position="27"/>
        <end position="112"/>
    </location>
</feature>
<evidence type="ECO:0000313" key="2">
    <source>
        <dbReference type="EMBL" id="MDT0687909.1"/>
    </source>
</evidence>
<comment type="caution">
    <text evidence="2">The sequence shown here is derived from an EMBL/GenBank/DDBJ whole genome shotgun (WGS) entry which is preliminary data.</text>
</comment>
<reference evidence="2 3" key="1">
    <citation type="submission" date="2023-09" db="EMBL/GenBank/DDBJ databases">
        <authorList>
            <person name="Rey-Velasco X."/>
        </authorList>
    </citation>
    <scope>NUCLEOTIDE SEQUENCE [LARGE SCALE GENOMIC DNA]</scope>
    <source>
        <strain evidence="2 3">F225</strain>
    </source>
</reference>
<feature type="signal peptide" evidence="1">
    <location>
        <begin position="1"/>
        <end position="26"/>
    </location>
</feature>
<sequence length="112" mass="12632">MLNFYNIRIFQFLILLTLLLSSCVDSERNEDSNIIDGQIQNNSEEKSTQDIKQRVAAINIETVPYIFNNKKVALLERKLESAGGNEKLNLLLTYGLELLNAGNTEESIAVLD</sequence>
<dbReference type="RefSeq" id="WP_311501178.1">
    <property type="nucleotide sequence ID" value="NZ_JAVRHN010000015.1"/>
</dbReference>
<protein>
    <submittedName>
        <fullName evidence="2">Uncharacterized protein</fullName>
    </submittedName>
</protein>
<evidence type="ECO:0000256" key="1">
    <source>
        <dbReference type="SAM" id="SignalP"/>
    </source>
</evidence>
<dbReference type="Proteomes" id="UP001253848">
    <property type="component" value="Unassembled WGS sequence"/>
</dbReference>
<gene>
    <name evidence="2" type="ORF">RM541_16205</name>
</gene>
<proteinExistence type="predicted"/>
<organism evidence="2 3">
    <name type="scientific">Autumnicola psychrophila</name>
    <dbReference type="NCBI Taxonomy" id="3075592"/>
    <lineage>
        <taxon>Bacteria</taxon>
        <taxon>Pseudomonadati</taxon>
        <taxon>Bacteroidota</taxon>
        <taxon>Flavobacteriia</taxon>
        <taxon>Flavobacteriales</taxon>
        <taxon>Flavobacteriaceae</taxon>
        <taxon>Autumnicola</taxon>
    </lineage>
</organism>
<name>A0ABU3DW20_9FLAO</name>
<keyword evidence="3" id="KW-1185">Reference proteome</keyword>
<keyword evidence="1" id="KW-0732">Signal</keyword>